<dbReference type="PANTHER" id="PTHR30337:SF0">
    <property type="entry name" value="NUCLEASE SBCCD SUBUNIT D"/>
    <property type="match status" value="1"/>
</dbReference>
<dbReference type="SUPFAM" id="SSF56300">
    <property type="entry name" value="Metallo-dependent phosphatases"/>
    <property type="match status" value="1"/>
</dbReference>
<dbReference type="Proteomes" id="UP000032303">
    <property type="component" value="Chromosome 2"/>
</dbReference>
<evidence type="ECO:0000256" key="2">
    <source>
        <dbReference type="ARBA" id="ARBA00011322"/>
    </source>
</evidence>
<evidence type="ECO:0000256" key="7">
    <source>
        <dbReference type="RuleBase" id="RU363069"/>
    </source>
</evidence>
<comment type="subunit">
    <text evidence="2 7">Heterodimer of SbcC and SbcD.</text>
</comment>
<dbReference type="HOGENOM" id="CLU_038045_2_1_6"/>
<keyword evidence="4 7" id="KW-0540">Nuclease</keyword>
<dbReference type="GO" id="GO:0006260">
    <property type="term" value="P:DNA replication"/>
    <property type="evidence" value="ECO:0007669"/>
    <property type="project" value="UniProtKB-KW"/>
</dbReference>
<dbReference type="EMBL" id="CP005974">
    <property type="protein sequence ID" value="AJR09756.1"/>
    <property type="molecule type" value="Genomic_DNA"/>
</dbReference>
<evidence type="ECO:0000256" key="3">
    <source>
        <dbReference type="ARBA" id="ARBA00013365"/>
    </source>
</evidence>
<dbReference type="GO" id="GO:0004519">
    <property type="term" value="F:endonuclease activity"/>
    <property type="evidence" value="ECO:0007669"/>
    <property type="project" value="UniProtKB-KW"/>
</dbReference>
<dbReference type="InterPro" id="IPR004593">
    <property type="entry name" value="SbcD"/>
</dbReference>
<dbReference type="NCBIfam" id="TIGR00619">
    <property type="entry name" value="sbcd"/>
    <property type="match status" value="1"/>
</dbReference>
<protein>
    <recommendedName>
        <fullName evidence="3 7">Nuclease SbcCD subunit D</fullName>
    </recommendedName>
</protein>
<dbReference type="InterPro" id="IPR050535">
    <property type="entry name" value="DNA_Repair-Maintenance_Comp"/>
</dbReference>
<keyword evidence="6 7" id="KW-0269">Exonuclease</keyword>
<dbReference type="InterPro" id="IPR041796">
    <property type="entry name" value="Mre11_N"/>
</dbReference>
<dbReference type="PATRIC" id="fig|658445.3.peg.5167"/>
<dbReference type="AlphaFoldDB" id="A0A0C5WDH6"/>
<evidence type="ECO:0000256" key="1">
    <source>
        <dbReference type="ARBA" id="ARBA00010555"/>
    </source>
</evidence>
<dbReference type="Pfam" id="PF00149">
    <property type="entry name" value="Metallophos"/>
    <property type="match status" value="1"/>
</dbReference>
<dbReference type="InterPro" id="IPR029052">
    <property type="entry name" value="Metallo-depent_PP-like"/>
</dbReference>
<accession>A0A0C5WDH6</accession>
<evidence type="ECO:0000313" key="10">
    <source>
        <dbReference type="EMBL" id="AJR09756.1"/>
    </source>
</evidence>
<dbReference type="STRING" id="658445.H744_2c3105"/>
<dbReference type="Gene3D" id="3.60.21.10">
    <property type="match status" value="1"/>
</dbReference>
<keyword evidence="11" id="KW-1185">Reference proteome</keyword>
<evidence type="ECO:0000259" key="8">
    <source>
        <dbReference type="Pfam" id="PF00149"/>
    </source>
</evidence>
<evidence type="ECO:0000313" key="11">
    <source>
        <dbReference type="Proteomes" id="UP000032303"/>
    </source>
</evidence>
<keyword evidence="7" id="KW-0235">DNA replication</keyword>
<reference evidence="10 11" key="1">
    <citation type="submission" date="2013-05" db="EMBL/GenBank/DDBJ databases">
        <title>Complete genome sequence of the lipase-producing bacterium Photobacterium gaetbulicola Gung47.</title>
        <authorList>
            <person name="Kim Y.-O."/>
        </authorList>
    </citation>
    <scope>NUCLEOTIDE SEQUENCE [LARGE SCALE GENOMIC DNA]</scope>
    <source>
        <strain evidence="10 11">Gung47</strain>
    </source>
</reference>
<evidence type="ECO:0000256" key="4">
    <source>
        <dbReference type="ARBA" id="ARBA00022722"/>
    </source>
</evidence>
<evidence type="ECO:0000256" key="6">
    <source>
        <dbReference type="ARBA" id="ARBA00022839"/>
    </source>
</evidence>
<dbReference type="InterPro" id="IPR004843">
    <property type="entry name" value="Calcineurin-like_PHP"/>
</dbReference>
<keyword evidence="7" id="KW-0255">Endonuclease</keyword>
<dbReference type="CDD" id="cd00840">
    <property type="entry name" value="MPP_Mre11_N"/>
    <property type="match status" value="1"/>
</dbReference>
<sequence>MGEHVAVLTQRMNPAKLLLILAATRGEAELFQLFFQLVRIEVDLAAEAIGKYVFKPHHGCYKSLVVHLAVNLIALVGFCLKFSCSAAWAYRKVRYNPNKCFHNGISTAMKILHTSDWHLGHQLHGYNRDFEHQAFLDWLAQTLEQEQVDALLVAGDIFDTANPPASAWRMLYRFLARMAKSMPALNVVMIGGNHDSPSKLDAPHELLRAFDLHIVGGIHRLADGELDTERMLVPLTNKAGEQAAWVLAVPFLRSADLRTEDLDEEDDRLIKGVETLYDEVTEAARQLQQPEQALIGMGHAYMASGKLSEMSERRVLGGNQHALPASIFADDMAYVALGHLHLAQRVAKKEQVRYSGSPLPLSMSERGYNHQVVLVELDGASVASIAPLSVPRAVDMLKVPSSPAPLEQVLEELKALDVDERPREEQPFLEVHIQLDTPQALLREKVLEALAGKAVRLAKITPHYLQQQAQNGLGQRRLSDVTPQQVFSLSWSQKYQGEPDEAMAAAFESLLIAVEDSDAVES</sequence>
<keyword evidence="5 7" id="KW-0378">Hydrolase</keyword>
<organism evidence="10 11">
    <name type="scientific">Photobacterium gaetbulicola Gung47</name>
    <dbReference type="NCBI Taxonomy" id="658445"/>
    <lineage>
        <taxon>Bacteria</taxon>
        <taxon>Pseudomonadati</taxon>
        <taxon>Pseudomonadota</taxon>
        <taxon>Gammaproteobacteria</taxon>
        <taxon>Vibrionales</taxon>
        <taxon>Vibrionaceae</taxon>
        <taxon>Photobacterium</taxon>
    </lineage>
</organism>
<dbReference type="GO" id="GO:0006310">
    <property type="term" value="P:DNA recombination"/>
    <property type="evidence" value="ECO:0007669"/>
    <property type="project" value="UniProtKB-KW"/>
</dbReference>
<name>A0A0C5WDH6_9GAMM</name>
<evidence type="ECO:0000256" key="5">
    <source>
        <dbReference type="ARBA" id="ARBA00022801"/>
    </source>
</evidence>
<comment type="function">
    <text evidence="7">SbcCD cleaves DNA hairpin structures. These structures can inhibit DNA replication and are intermediates in certain DNA recombination reactions. The complex acts as a 3'-&gt;5' double strand exonuclease that can open hairpins. It also has a 5' single-strand endonuclease activity.</text>
</comment>
<gene>
    <name evidence="7" type="primary">sbcD</name>
    <name evidence="10" type="ORF">H744_2c3105</name>
</gene>
<dbReference type="GO" id="GO:0008408">
    <property type="term" value="F:3'-5' exonuclease activity"/>
    <property type="evidence" value="ECO:0007669"/>
    <property type="project" value="InterPro"/>
</dbReference>
<dbReference type="InterPro" id="IPR026843">
    <property type="entry name" value="SbcD_C"/>
</dbReference>
<comment type="similarity">
    <text evidence="1 7">Belongs to the SbcD family.</text>
</comment>
<proteinExistence type="inferred from homology"/>
<keyword evidence="7" id="KW-0233">DNA recombination</keyword>
<dbReference type="Pfam" id="PF12320">
    <property type="entry name" value="SbcD_C"/>
    <property type="match status" value="1"/>
</dbReference>
<dbReference type="KEGG" id="pgb:H744_2c3105"/>
<feature type="domain" description="Nuclease SbcCD subunit D C-terminal" evidence="9">
    <location>
        <begin position="394"/>
        <end position="494"/>
    </location>
</feature>
<dbReference type="PANTHER" id="PTHR30337">
    <property type="entry name" value="COMPONENT OF ATP-DEPENDENT DSDNA EXONUCLEASE"/>
    <property type="match status" value="1"/>
</dbReference>
<evidence type="ECO:0000259" key="9">
    <source>
        <dbReference type="Pfam" id="PF12320"/>
    </source>
</evidence>
<feature type="domain" description="Calcineurin-like phosphoesterase" evidence="8">
    <location>
        <begin position="109"/>
        <end position="341"/>
    </location>
</feature>